<gene>
    <name evidence="1" type="ORF">CB5_LOCUS4953</name>
</gene>
<accession>A0A6V7NT34</accession>
<organism evidence="1">
    <name type="scientific">Ananas comosus var. bracteatus</name>
    <name type="common">red pineapple</name>
    <dbReference type="NCBI Taxonomy" id="296719"/>
    <lineage>
        <taxon>Eukaryota</taxon>
        <taxon>Viridiplantae</taxon>
        <taxon>Streptophyta</taxon>
        <taxon>Embryophyta</taxon>
        <taxon>Tracheophyta</taxon>
        <taxon>Spermatophyta</taxon>
        <taxon>Magnoliopsida</taxon>
        <taxon>Liliopsida</taxon>
        <taxon>Poales</taxon>
        <taxon>Bromeliaceae</taxon>
        <taxon>Bromelioideae</taxon>
        <taxon>Ananas</taxon>
    </lineage>
</organism>
<sequence length="167" mass="18879">MFMLSGCLQRAVYRYGRDGCTGTAIDFGRFSANPRLGLGIFVGGVPVRGPVYRYAVQILSSLNCRGASPELGTSKRRGFSTFGAWFWSFGEGRSLDLESLEPRMKLLREPSTQGEARDRGKELLRASFLRGRVARRLICVDIWRVWARYREGLCRSRGVTFTHEAMQ</sequence>
<reference evidence="1" key="1">
    <citation type="submission" date="2020-07" db="EMBL/GenBank/DDBJ databases">
        <authorList>
            <person name="Lin J."/>
        </authorList>
    </citation>
    <scope>NUCLEOTIDE SEQUENCE</scope>
</reference>
<name>A0A6V7NT34_ANACO</name>
<proteinExistence type="predicted"/>
<dbReference type="EMBL" id="LR862141">
    <property type="protein sequence ID" value="CAD1821742.1"/>
    <property type="molecule type" value="Genomic_DNA"/>
</dbReference>
<protein>
    <submittedName>
        <fullName evidence="1">Uncharacterized protein</fullName>
    </submittedName>
</protein>
<evidence type="ECO:0000313" key="1">
    <source>
        <dbReference type="EMBL" id="CAD1821742.1"/>
    </source>
</evidence>
<dbReference type="AlphaFoldDB" id="A0A6V7NT34"/>